<organism evidence="2 3">
    <name type="scientific">Crucibulum laeve</name>
    <dbReference type="NCBI Taxonomy" id="68775"/>
    <lineage>
        <taxon>Eukaryota</taxon>
        <taxon>Fungi</taxon>
        <taxon>Dikarya</taxon>
        <taxon>Basidiomycota</taxon>
        <taxon>Agaricomycotina</taxon>
        <taxon>Agaricomycetes</taxon>
        <taxon>Agaricomycetidae</taxon>
        <taxon>Agaricales</taxon>
        <taxon>Agaricineae</taxon>
        <taxon>Nidulariaceae</taxon>
        <taxon>Crucibulum</taxon>
    </lineage>
</organism>
<dbReference type="EMBL" id="ML213694">
    <property type="protein sequence ID" value="TFK31944.1"/>
    <property type="molecule type" value="Genomic_DNA"/>
</dbReference>
<feature type="region of interest" description="Disordered" evidence="1">
    <location>
        <begin position="1"/>
        <end position="25"/>
    </location>
</feature>
<sequence>MFAPFNTNIPFTVESPETSNSSPLRILDSPLKGSNFSVSMKENIKPHVSGSATPTPETTPRSHRTGEPFGDIINDISILRTTPLAQKYHTFADSDPVLTPFTDDENEGLFEVFNKLRLDSSVSVECYETEHSLEWVVLSLEEILIDDVPEEEGEDEKKEEQTTCRSSMDRCVKTMDTLNRLEDVLGKIEEYDDVDTEILEETRAWIGMFAGLRDALLSREMLLEGLGGVEEI</sequence>
<dbReference type="AlphaFoldDB" id="A0A5C3LFQ6"/>
<dbReference type="Proteomes" id="UP000308652">
    <property type="component" value="Unassembled WGS sequence"/>
</dbReference>
<evidence type="ECO:0000313" key="3">
    <source>
        <dbReference type="Proteomes" id="UP000308652"/>
    </source>
</evidence>
<feature type="region of interest" description="Disordered" evidence="1">
    <location>
        <begin position="42"/>
        <end position="69"/>
    </location>
</feature>
<keyword evidence="3" id="KW-1185">Reference proteome</keyword>
<feature type="compositionally biased region" description="Polar residues" evidence="1">
    <location>
        <begin position="50"/>
        <end position="59"/>
    </location>
</feature>
<feature type="compositionally biased region" description="Polar residues" evidence="1">
    <location>
        <begin position="1"/>
        <end position="23"/>
    </location>
</feature>
<evidence type="ECO:0000313" key="2">
    <source>
        <dbReference type="EMBL" id="TFK31944.1"/>
    </source>
</evidence>
<protein>
    <submittedName>
        <fullName evidence="2">Uncharacterized protein</fullName>
    </submittedName>
</protein>
<reference evidence="2 3" key="1">
    <citation type="journal article" date="2019" name="Nat. Ecol. Evol.">
        <title>Megaphylogeny resolves global patterns of mushroom evolution.</title>
        <authorList>
            <person name="Varga T."/>
            <person name="Krizsan K."/>
            <person name="Foldi C."/>
            <person name="Dima B."/>
            <person name="Sanchez-Garcia M."/>
            <person name="Sanchez-Ramirez S."/>
            <person name="Szollosi G.J."/>
            <person name="Szarkandi J.G."/>
            <person name="Papp V."/>
            <person name="Albert L."/>
            <person name="Andreopoulos W."/>
            <person name="Angelini C."/>
            <person name="Antonin V."/>
            <person name="Barry K.W."/>
            <person name="Bougher N.L."/>
            <person name="Buchanan P."/>
            <person name="Buyck B."/>
            <person name="Bense V."/>
            <person name="Catcheside P."/>
            <person name="Chovatia M."/>
            <person name="Cooper J."/>
            <person name="Damon W."/>
            <person name="Desjardin D."/>
            <person name="Finy P."/>
            <person name="Geml J."/>
            <person name="Haridas S."/>
            <person name="Hughes K."/>
            <person name="Justo A."/>
            <person name="Karasinski D."/>
            <person name="Kautmanova I."/>
            <person name="Kiss B."/>
            <person name="Kocsube S."/>
            <person name="Kotiranta H."/>
            <person name="LaButti K.M."/>
            <person name="Lechner B.E."/>
            <person name="Liimatainen K."/>
            <person name="Lipzen A."/>
            <person name="Lukacs Z."/>
            <person name="Mihaltcheva S."/>
            <person name="Morgado L.N."/>
            <person name="Niskanen T."/>
            <person name="Noordeloos M.E."/>
            <person name="Ohm R.A."/>
            <person name="Ortiz-Santana B."/>
            <person name="Ovrebo C."/>
            <person name="Racz N."/>
            <person name="Riley R."/>
            <person name="Savchenko A."/>
            <person name="Shiryaev A."/>
            <person name="Soop K."/>
            <person name="Spirin V."/>
            <person name="Szebenyi C."/>
            <person name="Tomsovsky M."/>
            <person name="Tulloss R.E."/>
            <person name="Uehling J."/>
            <person name="Grigoriev I.V."/>
            <person name="Vagvolgyi C."/>
            <person name="Papp T."/>
            <person name="Martin F.M."/>
            <person name="Miettinen O."/>
            <person name="Hibbett D.S."/>
            <person name="Nagy L.G."/>
        </authorList>
    </citation>
    <scope>NUCLEOTIDE SEQUENCE [LARGE SCALE GENOMIC DNA]</scope>
    <source>
        <strain evidence="2 3">CBS 166.37</strain>
    </source>
</reference>
<name>A0A5C3LFQ6_9AGAR</name>
<evidence type="ECO:0000256" key="1">
    <source>
        <dbReference type="SAM" id="MobiDB-lite"/>
    </source>
</evidence>
<accession>A0A5C3LFQ6</accession>
<proteinExistence type="predicted"/>
<gene>
    <name evidence="2" type="ORF">BDQ12DRAFT_739683</name>
</gene>